<evidence type="ECO:0000313" key="2">
    <source>
        <dbReference type="EMBL" id="SDY22327.1"/>
    </source>
</evidence>
<protein>
    <submittedName>
        <fullName evidence="2">Acetyltransferase (GNAT) domain-containing protein</fullName>
    </submittedName>
</protein>
<dbReference type="AlphaFoldDB" id="A0A1H3I3P6"/>
<reference evidence="2 3" key="1">
    <citation type="submission" date="2016-10" db="EMBL/GenBank/DDBJ databases">
        <authorList>
            <person name="de Groot N.N."/>
        </authorList>
    </citation>
    <scope>NUCLEOTIDE SEQUENCE [LARGE SCALE GENOMIC DNA]</scope>
    <source>
        <strain evidence="2 3">Nm1</strain>
    </source>
</reference>
<keyword evidence="3" id="KW-1185">Reference proteome</keyword>
<dbReference type="GO" id="GO:0016740">
    <property type="term" value="F:transferase activity"/>
    <property type="evidence" value="ECO:0007669"/>
    <property type="project" value="UniProtKB-KW"/>
</dbReference>
<dbReference type="InterPro" id="IPR016181">
    <property type="entry name" value="Acyl_CoA_acyltransferase"/>
</dbReference>
<dbReference type="OrthoDB" id="208468at2"/>
<dbReference type="STRING" id="44576.SAMN05421881_10244"/>
<feature type="domain" description="BioF2-like acetyltransferase" evidence="1">
    <location>
        <begin position="107"/>
        <end position="252"/>
    </location>
</feature>
<dbReference type="Gene3D" id="3.40.630.30">
    <property type="match status" value="1"/>
</dbReference>
<proteinExistence type="predicted"/>
<dbReference type="Pfam" id="PF13480">
    <property type="entry name" value="Acetyltransf_6"/>
    <property type="match status" value="1"/>
</dbReference>
<dbReference type="SUPFAM" id="SSF55729">
    <property type="entry name" value="Acyl-CoA N-acyltransferases (Nat)"/>
    <property type="match status" value="1"/>
</dbReference>
<sequence length="312" mass="35957">MEKWIKQPIDFISRLGEIKLFSRRLNACVLRTHFTELPAQAEIPPELPAWFAQAIDVAIMRSHPLAAPLSVLGILPQAIRYVPASYQRYWVALDGGFESYLKKFSAKSRNTLMRKIRKFAEFSGGEIDWREYRQPAQMQVFHQLAMEVSRKTYQERLLDCGLPSDQPFQAHMLALAAEDRVRGYILFYQQKPIAYIYCPIHAGVVLYEYVGHDPEYQRWSPGTLLQYFALQCLFATDNVKIFDFTEGEGAHKAFFATHAQYCADIYYFRRNLRNLASVLLHAGIGATSSGIVRLLDKLRLKAYIKKMLRSTA</sequence>
<dbReference type="InterPro" id="IPR038740">
    <property type="entry name" value="BioF2-like_GNAT_dom"/>
</dbReference>
<keyword evidence="2" id="KW-0808">Transferase</keyword>
<name>A0A1H3I3P6_9PROT</name>
<gene>
    <name evidence="2" type="ORF">SAMN05421881_10244</name>
</gene>
<dbReference type="RefSeq" id="WP_090413778.1">
    <property type="nucleotide sequence ID" value="NZ_FNOY01000024.1"/>
</dbReference>
<dbReference type="EMBL" id="FNOY01000024">
    <property type="protein sequence ID" value="SDY22327.1"/>
    <property type="molecule type" value="Genomic_DNA"/>
</dbReference>
<dbReference type="Proteomes" id="UP000198640">
    <property type="component" value="Unassembled WGS sequence"/>
</dbReference>
<accession>A0A1H3I3P6</accession>
<organism evidence="2 3">
    <name type="scientific">Nitrosomonas halophila</name>
    <dbReference type="NCBI Taxonomy" id="44576"/>
    <lineage>
        <taxon>Bacteria</taxon>
        <taxon>Pseudomonadati</taxon>
        <taxon>Pseudomonadota</taxon>
        <taxon>Betaproteobacteria</taxon>
        <taxon>Nitrosomonadales</taxon>
        <taxon>Nitrosomonadaceae</taxon>
        <taxon>Nitrosomonas</taxon>
    </lineage>
</organism>
<evidence type="ECO:0000313" key="3">
    <source>
        <dbReference type="Proteomes" id="UP000198640"/>
    </source>
</evidence>
<evidence type="ECO:0000259" key="1">
    <source>
        <dbReference type="Pfam" id="PF13480"/>
    </source>
</evidence>